<dbReference type="RefSeq" id="WP_044618433.1">
    <property type="nucleotide sequence ID" value="NZ_CP007142.1"/>
</dbReference>
<gene>
    <name evidence="1" type="ORF">YC6258_04393</name>
</gene>
<dbReference type="EMBL" id="CP007142">
    <property type="protein sequence ID" value="AJQ96425.1"/>
    <property type="molecule type" value="Genomic_DNA"/>
</dbReference>
<dbReference type="KEGG" id="gsn:YC6258_04393"/>
<proteinExistence type="predicted"/>
<dbReference type="AlphaFoldDB" id="A0A0C5VAR0"/>
<name>A0A0C5VAR0_9GAMM</name>
<organism evidence="1 2">
    <name type="scientific">Gynuella sunshinyii YC6258</name>
    <dbReference type="NCBI Taxonomy" id="1445510"/>
    <lineage>
        <taxon>Bacteria</taxon>
        <taxon>Pseudomonadati</taxon>
        <taxon>Pseudomonadota</taxon>
        <taxon>Gammaproteobacteria</taxon>
        <taxon>Oceanospirillales</taxon>
        <taxon>Saccharospirillaceae</taxon>
        <taxon>Gynuella</taxon>
    </lineage>
</organism>
<dbReference type="Proteomes" id="UP000032266">
    <property type="component" value="Chromosome"/>
</dbReference>
<evidence type="ECO:0000313" key="1">
    <source>
        <dbReference type="EMBL" id="AJQ96425.1"/>
    </source>
</evidence>
<evidence type="ECO:0000313" key="2">
    <source>
        <dbReference type="Proteomes" id="UP000032266"/>
    </source>
</evidence>
<sequence length="142" mass="16181">MNLISAVERYQQQQIQPNNANELQKQQGLELLAPNDLPDNNDEFINSGMDKDYQTVATQFHPQAITFPDILSMRQTLYEHSLINLREANTLVVATQTYPDNTLFNLEEALDDYKNQDSSYEANVDVGRLKVITANIIAARNH</sequence>
<dbReference type="HOGENOM" id="CLU_1813072_0_0_6"/>
<protein>
    <submittedName>
        <fullName evidence="1">Uncharacterized protein</fullName>
    </submittedName>
</protein>
<accession>A0A0C5VAR0</accession>
<reference evidence="1 2" key="1">
    <citation type="submission" date="2014-01" db="EMBL/GenBank/DDBJ databases">
        <title>Full genme sequencing of cellulolytic bacterium Gynuella sunshinyii YC6258T gen. nov., sp. nov.</title>
        <authorList>
            <person name="Khan H."/>
            <person name="Chung E.J."/>
            <person name="Chung Y.R."/>
        </authorList>
    </citation>
    <scope>NUCLEOTIDE SEQUENCE [LARGE SCALE GENOMIC DNA]</scope>
    <source>
        <strain evidence="1 2">YC6258</strain>
    </source>
</reference>
<keyword evidence="2" id="KW-1185">Reference proteome</keyword>